<dbReference type="CDD" id="cd00371">
    <property type="entry name" value="HMA"/>
    <property type="match status" value="1"/>
</dbReference>
<dbReference type="SUPFAM" id="SSF55008">
    <property type="entry name" value="HMA, heavy metal-associated domain"/>
    <property type="match status" value="1"/>
</dbReference>
<evidence type="ECO:0000313" key="20">
    <source>
        <dbReference type="Proteomes" id="UP000321621"/>
    </source>
</evidence>
<dbReference type="InterPro" id="IPR036163">
    <property type="entry name" value="HMA_dom_sf"/>
</dbReference>
<evidence type="ECO:0000256" key="7">
    <source>
        <dbReference type="ARBA" id="ARBA00022519"/>
    </source>
</evidence>
<dbReference type="NCBIfam" id="NF033556">
    <property type="entry name" value="MerTP_fusion"/>
    <property type="match status" value="1"/>
</dbReference>
<feature type="transmembrane region" description="Helical" evidence="15">
    <location>
        <begin position="46"/>
        <end position="63"/>
    </location>
</feature>
<accession>A0A3A1NLC9</accession>
<reference evidence="18 20" key="2">
    <citation type="submission" date="2019-07" db="EMBL/GenBank/DDBJ databases">
        <title>Draft genome of two Muricauda strains isolated from deep sea.</title>
        <authorList>
            <person name="Sun C."/>
        </authorList>
    </citation>
    <scope>NUCLEOTIDE SEQUENCE [LARGE SCALE GENOMIC DNA]</scope>
    <source>
        <strain evidence="18 20">72</strain>
    </source>
</reference>
<dbReference type="Pfam" id="PF02411">
    <property type="entry name" value="MerT"/>
    <property type="match status" value="1"/>
</dbReference>
<protein>
    <recommendedName>
        <fullName evidence="3">Mercuric transport protein MerT</fullName>
    </recommendedName>
    <alternativeName>
        <fullName evidence="13">Mercury ion transport protein</fullName>
    </alternativeName>
</protein>
<feature type="transmembrane region" description="Helical" evidence="15">
    <location>
        <begin position="12"/>
        <end position="34"/>
    </location>
</feature>
<reference evidence="17 19" key="1">
    <citation type="submission" date="2018-08" db="EMBL/GenBank/DDBJ databases">
        <title>Proposal of Muricauda 72 sp.nov. and Muricauda NH166 sp.nov., isolated from seawater.</title>
        <authorList>
            <person name="Cheng H."/>
            <person name="Wu Y.-H."/>
            <person name="Guo L.-L."/>
            <person name="Xu X.-W."/>
        </authorList>
    </citation>
    <scope>NUCLEOTIDE SEQUENCE [LARGE SCALE GENOMIC DNA]</scope>
    <source>
        <strain evidence="17 19">72</strain>
    </source>
</reference>
<dbReference type="EMBL" id="QXFI01000018">
    <property type="protein sequence ID" value="RIV45225.1"/>
    <property type="molecule type" value="Genomic_DNA"/>
</dbReference>
<evidence type="ECO:0000256" key="13">
    <source>
        <dbReference type="ARBA" id="ARBA00030934"/>
    </source>
</evidence>
<evidence type="ECO:0000256" key="2">
    <source>
        <dbReference type="ARBA" id="ARBA00008224"/>
    </source>
</evidence>
<comment type="subcellular location">
    <subcellularLocation>
        <location evidence="1">Cell inner membrane</location>
        <topology evidence="1">Multi-pass membrane protein</topology>
    </subcellularLocation>
</comment>
<keyword evidence="8 15" id="KW-0812">Transmembrane</keyword>
<dbReference type="InterPro" id="IPR017969">
    <property type="entry name" value="Heavy-metal-associated_CS"/>
</dbReference>
<dbReference type="RefSeq" id="WP_036379073.1">
    <property type="nucleotide sequence ID" value="NZ_QXFI01000018.1"/>
</dbReference>
<proteinExistence type="inferred from homology"/>
<dbReference type="Proteomes" id="UP000321621">
    <property type="component" value="Unassembled WGS sequence"/>
</dbReference>
<keyword evidence="10" id="KW-0476">Mercury</keyword>
<dbReference type="Pfam" id="PF00403">
    <property type="entry name" value="HMA"/>
    <property type="match status" value="1"/>
</dbReference>
<evidence type="ECO:0000256" key="14">
    <source>
        <dbReference type="ARBA" id="ARBA00045720"/>
    </source>
</evidence>
<organism evidence="17 19">
    <name type="scientific">Flagellimonas pelagia</name>
    <dbReference type="NCBI Taxonomy" id="2306998"/>
    <lineage>
        <taxon>Bacteria</taxon>
        <taxon>Pseudomonadati</taxon>
        <taxon>Bacteroidota</taxon>
        <taxon>Flavobacteriia</taxon>
        <taxon>Flavobacteriales</taxon>
        <taxon>Flavobacteriaceae</taxon>
        <taxon>Flagellimonas</taxon>
    </lineage>
</organism>
<keyword evidence="11 15" id="KW-1133">Transmembrane helix</keyword>
<keyword evidence="12 15" id="KW-0472">Membrane</keyword>
<keyword evidence="7" id="KW-0997">Cell inner membrane</keyword>
<evidence type="ECO:0000313" key="17">
    <source>
        <dbReference type="EMBL" id="RIV45225.1"/>
    </source>
</evidence>
<dbReference type="GO" id="GO:0046872">
    <property type="term" value="F:metal ion binding"/>
    <property type="evidence" value="ECO:0007669"/>
    <property type="project" value="UniProtKB-KW"/>
</dbReference>
<dbReference type="PROSITE" id="PS50846">
    <property type="entry name" value="HMA_2"/>
    <property type="match status" value="1"/>
</dbReference>
<dbReference type="InterPro" id="IPR006121">
    <property type="entry name" value="HMA_dom"/>
</dbReference>
<keyword evidence="4" id="KW-0813">Transport</keyword>
<comment type="caution">
    <text evidence="17">The sequence shown here is derived from an EMBL/GenBank/DDBJ whole genome shotgun (WGS) entry which is preliminary data.</text>
</comment>
<evidence type="ECO:0000256" key="1">
    <source>
        <dbReference type="ARBA" id="ARBA00004429"/>
    </source>
</evidence>
<keyword evidence="20" id="KW-1185">Reference proteome</keyword>
<evidence type="ECO:0000313" key="19">
    <source>
        <dbReference type="Proteomes" id="UP000266691"/>
    </source>
</evidence>
<dbReference type="Gene3D" id="1.10.287.910">
    <property type="entry name" value="bacterial mercury transporter, merf"/>
    <property type="match status" value="1"/>
</dbReference>
<dbReference type="GO" id="GO:0015097">
    <property type="term" value="F:mercury ion transmembrane transporter activity"/>
    <property type="evidence" value="ECO:0007669"/>
    <property type="project" value="InterPro"/>
</dbReference>
<feature type="domain" description="HMA" evidence="16">
    <location>
        <begin position="132"/>
        <end position="198"/>
    </location>
</feature>
<evidence type="ECO:0000256" key="6">
    <source>
        <dbReference type="ARBA" id="ARBA00022475"/>
    </source>
</evidence>
<keyword evidence="5" id="KW-0475">Mercuric resistance</keyword>
<keyword evidence="9" id="KW-0479">Metal-binding</keyword>
<dbReference type="EMBL" id="VNWK01000018">
    <property type="protein sequence ID" value="TXJ96696.1"/>
    <property type="molecule type" value="Genomic_DNA"/>
</dbReference>
<evidence type="ECO:0000256" key="5">
    <source>
        <dbReference type="ARBA" id="ARBA00022466"/>
    </source>
</evidence>
<evidence type="ECO:0000256" key="9">
    <source>
        <dbReference type="ARBA" id="ARBA00022723"/>
    </source>
</evidence>
<name>A0A3A1NLC9_9FLAO</name>
<dbReference type="AlphaFoldDB" id="A0A3A1NLC9"/>
<evidence type="ECO:0000256" key="8">
    <source>
        <dbReference type="ARBA" id="ARBA00022692"/>
    </source>
</evidence>
<evidence type="ECO:0000256" key="3">
    <source>
        <dbReference type="ARBA" id="ARBA00017053"/>
    </source>
</evidence>
<evidence type="ECO:0000256" key="11">
    <source>
        <dbReference type="ARBA" id="ARBA00022989"/>
    </source>
</evidence>
<evidence type="ECO:0000256" key="12">
    <source>
        <dbReference type="ARBA" id="ARBA00023136"/>
    </source>
</evidence>
<dbReference type="OrthoDB" id="1493145at2"/>
<evidence type="ECO:0000313" key="18">
    <source>
        <dbReference type="EMBL" id="TXJ96696.1"/>
    </source>
</evidence>
<dbReference type="Proteomes" id="UP000266691">
    <property type="component" value="Unassembled WGS sequence"/>
</dbReference>
<comment type="similarity">
    <text evidence="2">Belongs to the MerT family.</text>
</comment>
<sequence>MNNKKTLMGSSIILAMATSLCCIGPLLAIVAGTSGLASNFKFLEPFRPYLIGITGLVLVVAWYQQLRTVAKKEIDCACDTDEKPAFWKGKIWLMTITVFALAMLAFPYYAQSLYPKQEAKGQTNFFASQDVKEINIPVVGMTCSGCEAHIEHEVNGLDGIIMVKADYQKANAQIMYDPAKTTRDAIVNAILKTGYTIKDQ</sequence>
<dbReference type="GO" id="GO:0005886">
    <property type="term" value="C:plasma membrane"/>
    <property type="evidence" value="ECO:0007669"/>
    <property type="project" value="UniProtKB-SubCell"/>
</dbReference>
<evidence type="ECO:0000256" key="4">
    <source>
        <dbReference type="ARBA" id="ARBA00022448"/>
    </source>
</evidence>
<feature type="transmembrane region" description="Helical" evidence="15">
    <location>
        <begin position="91"/>
        <end position="110"/>
    </location>
</feature>
<evidence type="ECO:0000256" key="10">
    <source>
        <dbReference type="ARBA" id="ARBA00022914"/>
    </source>
</evidence>
<comment type="function">
    <text evidence="14">Involved in mercury resistance. Probably transfers a mercuric ion from the periplasmic Hg(2+)-binding protein MerP to the cytoplasmic mercuric reductase MerA.</text>
</comment>
<dbReference type="InterPro" id="IPR003457">
    <property type="entry name" value="Transprt_MerT"/>
</dbReference>
<gene>
    <name evidence="17" type="primary">merTP</name>
    <name evidence="17" type="ORF">D2V05_06545</name>
    <name evidence="18" type="ORF">FQ017_06485</name>
</gene>
<keyword evidence="6" id="KW-1003">Cell membrane</keyword>
<evidence type="ECO:0000256" key="15">
    <source>
        <dbReference type="SAM" id="Phobius"/>
    </source>
</evidence>
<dbReference type="PROSITE" id="PS01047">
    <property type="entry name" value="HMA_1"/>
    <property type="match status" value="1"/>
</dbReference>
<evidence type="ECO:0000259" key="16">
    <source>
        <dbReference type="PROSITE" id="PS50846"/>
    </source>
</evidence>
<dbReference type="Gene3D" id="3.30.70.100">
    <property type="match status" value="1"/>
</dbReference>